<feature type="domain" description="Pyrrolo-quinoline quinone repeat" evidence="1">
    <location>
        <begin position="84"/>
        <end position="226"/>
    </location>
</feature>
<dbReference type="Pfam" id="PF13649">
    <property type="entry name" value="Methyltransf_25"/>
    <property type="match status" value="1"/>
</dbReference>
<dbReference type="InterPro" id="IPR018391">
    <property type="entry name" value="PQQ_b-propeller_rpt"/>
</dbReference>
<dbReference type="InterPro" id="IPR015943">
    <property type="entry name" value="WD40/YVTN_repeat-like_dom_sf"/>
</dbReference>
<sequence length="1296" mass="142143" precursor="true">MIARSIFAAIGFVCVLLTTMVRADWPAYLNGNDRAGFTSETLEPSLRLAWTYQSPAKPIKAWSGPRETPIEGHVMKHRVDFDDALQAVIGGGRVYFGSTVDHRLHCVDAKSGRPIWDFYTEGPIRLAPTLAHGNVYFGSDDGIVYCLRATDGQVVWKLRVGPQDDRLLSRGEMISRWPVRTGVLIDGDRAYFGAGVFPHETVYLCAVNAVDGSVIWRNDTISEQNAGRNDLSPQGYLLANDKYLYVPSGRSLPVAVDKETGKIVFQRTHSWRTDAGGVVGGTKALLGDGQVYAGGPHHFLAMDQATGDVGESWINGRQMVLAGELAYLMDGEKIFCVNRSQHAKASQEKQKWFLKLRERPTTPEKLAHAKQMMKEAMKGGIVWEYSSDFDDVLVASDNAVIAGGMNEVLMLDRESGEVLWQADVDGNVRGLAIDGDVLTVSTDSGNIYAFRSDVAGEQTATWPEPAAVPFPVDDLTEFYQAAAREILQHSAQHTGYCLVVGSGQGRLAYELAQQSELIIYAVEPDAATATASRQALERAGIHATRITVVNASIDAMPFSNYFANLIVSESMLLSGRLPGAPEVIARHLKPCGGVVILGRPATAANLPEMASVEEATAWLTQFYRQEEGEVVTGPDWQLLRRGKLPGAGNWSHQYGNVANTSFSDDHRVRDGLGVLWYGDPGPSAMINRHEAAGAPLSTNGRMFIQGTDRLMAYDAYNGNFLWEFENPGAIRTGVFNNRETHNLAASDDALYVAINNRCLALDAATGTVNATYQTPESPDGVQRAWAYLAYDNGQVFGTSTIREELEQRMRRRGLTVKSQTDSVFAVDTATGERMWTYRGSNILHTTIAIGPERIYFIDSSITPEERQQLYLKDKEDLKQLTGEAAEQAEAAMKDYDVRLAVALDRRTGEKLWEKPVDVTDTTNVSAGGGSLTLMVADGRVVLCGANANGHYWKQFLAGEFDRRKLLVLDAADGREMWSKNANYMNRPAVVGDVIYAEPWAFNLHSGQPKTRQHPLTGAESQWRFSRPGHHCGVITATPNMMFFRSGFIGYYDLYEDSGTRHFAGQRLGCWVNAIPGNGLVMIPEASAGCVCQFSIASTVVMEPKSENKSWGIFSAVGPTTPVKRIGINFGAPGDRKEIAGREWFGYPRPSSRGRLEFVFDLKPQLASGGGWYSRNLESVALDGSEKPWVYASGARGLKQIEIPLLGEDDPAARYEVKFLFANLDETDAGPFAIKLQSETVKSGIVIAATPGEPAEAKSIEFSDITVDDTLLVELVPEDPSRLPILSGIEVTRKEER</sequence>
<evidence type="ECO:0000259" key="1">
    <source>
        <dbReference type="Pfam" id="PF13360"/>
    </source>
</evidence>
<gene>
    <name evidence="3" type="primary">afsK_3</name>
    <name evidence="3" type="ORF">Mal15_63200</name>
</gene>
<name>A0A5B9MMR5_9BACT</name>
<feature type="domain" description="Pyrrolo-quinoline quinone repeat" evidence="1">
    <location>
        <begin position="689"/>
        <end position="799"/>
    </location>
</feature>
<dbReference type="Pfam" id="PF13360">
    <property type="entry name" value="PQQ_2"/>
    <property type="match status" value="4"/>
</dbReference>
<dbReference type="GO" id="GO:0004674">
    <property type="term" value="F:protein serine/threonine kinase activity"/>
    <property type="evidence" value="ECO:0007669"/>
    <property type="project" value="UniProtKB-EC"/>
</dbReference>
<dbReference type="InterPro" id="IPR011047">
    <property type="entry name" value="Quinoprotein_ADH-like_sf"/>
</dbReference>
<dbReference type="CDD" id="cd02440">
    <property type="entry name" value="AdoMet_MTases"/>
    <property type="match status" value="1"/>
</dbReference>
<dbReference type="SMART" id="SM00564">
    <property type="entry name" value="PQQ"/>
    <property type="match status" value="8"/>
</dbReference>
<dbReference type="Gene3D" id="3.40.50.150">
    <property type="entry name" value="Vaccinia Virus protein VP39"/>
    <property type="match status" value="1"/>
</dbReference>
<proteinExistence type="predicted"/>
<feature type="domain" description="Pyrrolo-quinoline quinone repeat" evidence="1">
    <location>
        <begin position="815"/>
        <end position="1007"/>
    </location>
</feature>
<dbReference type="EC" id="2.7.11.1" evidence="3"/>
<dbReference type="Gene3D" id="2.40.10.480">
    <property type="match status" value="1"/>
</dbReference>
<dbReference type="SUPFAM" id="SSF53335">
    <property type="entry name" value="S-adenosyl-L-methionine-dependent methyltransferases"/>
    <property type="match status" value="1"/>
</dbReference>
<dbReference type="KEGG" id="smam:Mal15_63200"/>
<feature type="domain" description="Methyltransferase" evidence="2">
    <location>
        <begin position="498"/>
        <end position="592"/>
    </location>
</feature>
<organism evidence="3 4">
    <name type="scientific">Stieleria maiorica</name>
    <dbReference type="NCBI Taxonomy" id="2795974"/>
    <lineage>
        <taxon>Bacteria</taxon>
        <taxon>Pseudomonadati</taxon>
        <taxon>Planctomycetota</taxon>
        <taxon>Planctomycetia</taxon>
        <taxon>Pirellulales</taxon>
        <taxon>Pirellulaceae</taxon>
        <taxon>Stieleria</taxon>
    </lineage>
</organism>
<accession>A0A5B9MMR5</accession>
<evidence type="ECO:0000259" key="2">
    <source>
        <dbReference type="Pfam" id="PF13649"/>
    </source>
</evidence>
<dbReference type="EMBL" id="CP036264">
    <property type="protein sequence ID" value="QEG02234.1"/>
    <property type="molecule type" value="Genomic_DNA"/>
</dbReference>
<feature type="domain" description="Pyrrolo-quinoline quinone repeat" evidence="1">
    <location>
        <begin position="379"/>
        <end position="451"/>
    </location>
</feature>
<dbReference type="InterPro" id="IPR029063">
    <property type="entry name" value="SAM-dependent_MTases_sf"/>
</dbReference>
<evidence type="ECO:0000313" key="3">
    <source>
        <dbReference type="EMBL" id="QEG02234.1"/>
    </source>
</evidence>
<keyword evidence="4" id="KW-1185">Reference proteome</keyword>
<evidence type="ECO:0000313" key="4">
    <source>
        <dbReference type="Proteomes" id="UP000321353"/>
    </source>
</evidence>
<dbReference type="InterPro" id="IPR002372">
    <property type="entry name" value="PQQ_rpt_dom"/>
</dbReference>
<reference evidence="3 4" key="1">
    <citation type="submission" date="2019-02" db="EMBL/GenBank/DDBJ databases">
        <title>Planctomycetal bacteria perform biofilm scaping via a novel small molecule.</title>
        <authorList>
            <person name="Jeske O."/>
            <person name="Boedeker C."/>
            <person name="Wiegand S."/>
            <person name="Breitling P."/>
            <person name="Kallscheuer N."/>
            <person name="Jogler M."/>
            <person name="Rohde M."/>
            <person name="Petersen J."/>
            <person name="Medema M.H."/>
            <person name="Surup F."/>
            <person name="Jogler C."/>
        </authorList>
    </citation>
    <scope>NUCLEOTIDE SEQUENCE [LARGE SCALE GENOMIC DNA]</scope>
    <source>
        <strain evidence="3 4">Mal15</strain>
    </source>
</reference>
<protein>
    <submittedName>
        <fullName evidence="3">Serine/threonine-protein kinase AfsK</fullName>
        <ecNumber evidence="3">2.7.11.1</ecNumber>
    </submittedName>
</protein>
<dbReference type="Gene3D" id="2.140.10.10">
    <property type="entry name" value="Quinoprotein alcohol dehydrogenase-like superfamily"/>
    <property type="match status" value="1"/>
</dbReference>
<dbReference type="SUPFAM" id="SSF50998">
    <property type="entry name" value="Quinoprotein alcohol dehydrogenase-like"/>
    <property type="match status" value="4"/>
</dbReference>
<keyword evidence="3" id="KW-0808">Transferase</keyword>
<dbReference type="PANTHER" id="PTHR34512:SF30">
    <property type="entry name" value="OUTER MEMBRANE PROTEIN ASSEMBLY FACTOR BAMB"/>
    <property type="match status" value="1"/>
</dbReference>
<dbReference type="Proteomes" id="UP000321353">
    <property type="component" value="Chromosome"/>
</dbReference>
<dbReference type="Gene3D" id="2.130.10.10">
    <property type="entry name" value="YVTN repeat-like/Quinoprotein amine dehydrogenase"/>
    <property type="match status" value="2"/>
</dbReference>
<dbReference type="PANTHER" id="PTHR34512">
    <property type="entry name" value="CELL SURFACE PROTEIN"/>
    <property type="match status" value="1"/>
</dbReference>
<keyword evidence="3" id="KW-0418">Kinase</keyword>
<dbReference type="InterPro" id="IPR041698">
    <property type="entry name" value="Methyltransf_25"/>
</dbReference>